<dbReference type="EMBL" id="CM034410">
    <property type="protein sequence ID" value="KAJ0171264.1"/>
    <property type="molecule type" value="Genomic_DNA"/>
</dbReference>
<accession>A0ACC1CIJ7</accession>
<keyword evidence="2" id="KW-1185">Reference proteome</keyword>
<protein>
    <submittedName>
        <fullName evidence="1">Uncharacterized protein</fullName>
    </submittedName>
</protein>
<dbReference type="Proteomes" id="UP000824533">
    <property type="component" value="Linkage Group LG24"/>
</dbReference>
<sequence>MARIRRGHENKSKQLPINASYVVALVSALMVTSSGHPQGINIFESVGRGITKEVVAVKAPVEEVVVTVGSSQCTTVKKIFGLEYDQYKIGGEPDLNQLTLNFITSAFKIAYNITEAAKLIPESRDFNPNKKLILYMHGFTDDPTKDSFKNISSAFFATGDCNILALDSSSLIRWLYLRSTTFIRFIGSRLGEVLATMIQRGTNPKAIHLVGHSLGSHISSFAGKRVTELTGFKVGRISGLDPAGPCFSHIDPELRLKADDADFVDVMHTDSGVFGLKDPVGHVDIYPNGGSQQPNCPFETCSHSRAWILYSESVEFPQNFQAVQCEDWDAFRQGKCRKDIKTMGYACSPDTRGKYFLQTGSDYPYGLGAKGASFVNNEGIVRTLGAFGTSLFKP</sequence>
<reference evidence="1 2" key="1">
    <citation type="journal article" date="2021" name="Front. Genet.">
        <title>Chromosome-Level Genome Assembly Reveals Significant Gene Expansion in the Toll and IMD Signaling Pathways of Dendrolimus kikuchii.</title>
        <authorList>
            <person name="Zhou J."/>
            <person name="Wu P."/>
            <person name="Xiong Z."/>
            <person name="Liu N."/>
            <person name="Zhao N."/>
            <person name="Ji M."/>
            <person name="Qiu Y."/>
            <person name="Yang B."/>
        </authorList>
    </citation>
    <scope>NUCLEOTIDE SEQUENCE [LARGE SCALE GENOMIC DNA]</scope>
    <source>
        <strain evidence="1">Ann1</strain>
    </source>
</reference>
<organism evidence="1 2">
    <name type="scientific">Dendrolimus kikuchii</name>
    <dbReference type="NCBI Taxonomy" id="765133"/>
    <lineage>
        <taxon>Eukaryota</taxon>
        <taxon>Metazoa</taxon>
        <taxon>Ecdysozoa</taxon>
        <taxon>Arthropoda</taxon>
        <taxon>Hexapoda</taxon>
        <taxon>Insecta</taxon>
        <taxon>Pterygota</taxon>
        <taxon>Neoptera</taxon>
        <taxon>Endopterygota</taxon>
        <taxon>Lepidoptera</taxon>
        <taxon>Glossata</taxon>
        <taxon>Ditrysia</taxon>
        <taxon>Bombycoidea</taxon>
        <taxon>Lasiocampidae</taxon>
        <taxon>Dendrolimus</taxon>
    </lineage>
</organism>
<evidence type="ECO:0000313" key="1">
    <source>
        <dbReference type="EMBL" id="KAJ0171264.1"/>
    </source>
</evidence>
<evidence type="ECO:0000313" key="2">
    <source>
        <dbReference type="Proteomes" id="UP000824533"/>
    </source>
</evidence>
<name>A0ACC1CIJ7_9NEOP</name>
<comment type="caution">
    <text evidence="1">The sequence shown here is derived from an EMBL/GenBank/DDBJ whole genome shotgun (WGS) entry which is preliminary data.</text>
</comment>
<proteinExistence type="predicted"/>
<gene>
    <name evidence="1" type="ORF">K1T71_012814</name>
</gene>